<keyword evidence="4 11" id="KW-0732">Signal</keyword>
<dbReference type="InterPro" id="IPR013568">
    <property type="entry name" value="SEFIR_dom"/>
</dbReference>
<feature type="region of interest" description="Disordered" evidence="9">
    <location>
        <begin position="627"/>
        <end position="653"/>
    </location>
</feature>
<evidence type="ECO:0000256" key="11">
    <source>
        <dbReference type="SAM" id="SignalP"/>
    </source>
</evidence>
<feature type="chain" id="PRO_5043961096" evidence="11">
    <location>
        <begin position="24"/>
        <end position="653"/>
    </location>
</feature>
<protein>
    <submittedName>
        <fullName evidence="12">Uncharacterized protein</fullName>
    </submittedName>
</protein>
<dbReference type="EMBL" id="CAIIXF020000005">
    <property type="protein sequence ID" value="CAH1784001.1"/>
    <property type="molecule type" value="Genomic_DNA"/>
</dbReference>
<evidence type="ECO:0000256" key="9">
    <source>
        <dbReference type="SAM" id="MobiDB-lite"/>
    </source>
</evidence>
<evidence type="ECO:0000256" key="7">
    <source>
        <dbReference type="ARBA" id="ARBA00023170"/>
    </source>
</evidence>
<evidence type="ECO:0000256" key="1">
    <source>
        <dbReference type="ARBA" id="ARBA00004251"/>
    </source>
</evidence>
<reference evidence="12" key="1">
    <citation type="submission" date="2022-03" db="EMBL/GenBank/DDBJ databases">
        <authorList>
            <person name="Martin C."/>
        </authorList>
    </citation>
    <scope>NUCLEOTIDE SEQUENCE</scope>
</reference>
<dbReference type="GO" id="GO:0005886">
    <property type="term" value="C:plasma membrane"/>
    <property type="evidence" value="ECO:0007669"/>
    <property type="project" value="UniProtKB-SubCell"/>
</dbReference>
<dbReference type="PANTHER" id="PTHR15583">
    <property type="entry name" value="INTERLEUKIN-17 RECEPTOR"/>
    <property type="match status" value="1"/>
</dbReference>
<keyword evidence="6 10" id="KW-0472">Membrane</keyword>
<dbReference type="AlphaFoldDB" id="A0A8J1XGC6"/>
<dbReference type="Gene3D" id="2.60.40.2160">
    <property type="entry name" value="Interleukin-17 receptor A/B, fibronectin-III-like domain 1"/>
    <property type="match status" value="1"/>
</dbReference>
<keyword evidence="8" id="KW-0325">Glycoprotein</keyword>
<feature type="signal peptide" evidence="11">
    <location>
        <begin position="1"/>
        <end position="23"/>
    </location>
</feature>
<dbReference type="InterPro" id="IPR039465">
    <property type="entry name" value="IL-17_rcpt-like"/>
</dbReference>
<evidence type="ECO:0000256" key="8">
    <source>
        <dbReference type="ARBA" id="ARBA00023180"/>
    </source>
</evidence>
<dbReference type="OrthoDB" id="5915222at2759"/>
<keyword evidence="2" id="KW-1003">Cell membrane</keyword>
<sequence length="653" mass="72724">MESQTRWFLLSNLIFVHLASSDAFVGECGCSFKEWNCSIIQSSTQECDYKRVGPGKTYPGDPKDLKYSIEPGKEQFVKLNISWQPPGDGSITFLKGFLVKVIYVDNLNKGKDECAVIAWTEQLNIQQKKIRFQYNCLSILKGSCIAISVTSLPKSTDGDDMTDQTIYLDGIDVGGIDQEFPDLKLKVANISSNGTIRVEFTPPSKDLTPSYTLLLMDSAGKNPIKTEKLKKPTTVHTFTNVAPGRYTIWLKPSPSPNCPEPYSQCLTLQGSCAECETSHSHEFNIYPPPLVPTPPPIETKPKDPSMPIYDVTPLPVAYTSPPSDSQPLGTMVILGIIAGVLVVISCLIGGAVCWYRKKIHDATTILSDSSIPQATESYLDDDVALLPCSLARPKVIIVYYPDTALHVKAVDKLSTFLNTCCSINCSTLPRTNGTTGSYEGQTVKSIAQMDKIIVVNSEGAKCEFYAEDESQSSVAFKEALGYILTLTDDVIRSKVVMCRFEYTSPQNVLDDLMFYTFDNAIPQDINKFLQHLQQSNIGQRDSPFSDQYRDTRVNLHDTPQGVDLLKAIKDVTNTLQTLDSQTRSDVGDQLNSIDSAYISWNVNEPYWEKTQWKEPKLTDHEDNLSWHTDPGWDQDSNVNSDLYKWSPKPPRAV</sequence>
<dbReference type="GO" id="GO:0030368">
    <property type="term" value="F:interleukin-17 receptor activity"/>
    <property type="evidence" value="ECO:0007669"/>
    <property type="project" value="InterPro"/>
</dbReference>
<keyword evidence="7" id="KW-0675">Receptor</keyword>
<proteinExistence type="predicted"/>
<organism evidence="12 13">
    <name type="scientific">Owenia fusiformis</name>
    <name type="common">Polychaete worm</name>
    <dbReference type="NCBI Taxonomy" id="6347"/>
    <lineage>
        <taxon>Eukaryota</taxon>
        <taxon>Metazoa</taxon>
        <taxon>Spiralia</taxon>
        <taxon>Lophotrochozoa</taxon>
        <taxon>Annelida</taxon>
        <taxon>Polychaeta</taxon>
        <taxon>Sedentaria</taxon>
        <taxon>Canalipalpata</taxon>
        <taxon>Sabellida</taxon>
        <taxon>Oweniida</taxon>
        <taxon>Oweniidae</taxon>
        <taxon>Owenia</taxon>
    </lineage>
</organism>
<comment type="subcellular location">
    <subcellularLocation>
        <location evidence="1">Cell membrane</location>
        <topology evidence="1">Single-pass type I membrane protein</topology>
    </subcellularLocation>
</comment>
<dbReference type="InterPro" id="IPR038683">
    <property type="entry name" value="IL17RA/B_FnIII-like_1_sf"/>
</dbReference>
<feature type="transmembrane region" description="Helical" evidence="10">
    <location>
        <begin position="331"/>
        <end position="355"/>
    </location>
</feature>
<evidence type="ECO:0000256" key="3">
    <source>
        <dbReference type="ARBA" id="ARBA00022692"/>
    </source>
</evidence>
<evidence type="ECO:0000256" key="4">
    <source>
        <dbReference type="ARBA" id="ARBA00022729"/>
    </source>
</evidence>
<dbReference type="PANTHER" id="PTHR15583:SF7">
    <property type="entry name" value="INTERLEUKIN CYTOKINE RECEPTOR-RELATED PROTEIN 2"/>
    <property type="match status" value="1"/>
</dbReference>
<evidence type="ECO:0000313" key="13">
    <source>
        <dbReference type="Proteomes" id="UP000749559"/>
    </source>
</evidence>
<gene>
    <name evidence="12" type="ORF">OFUS_LOCUS10268</name>
</gene>
<keyword evidence="5 10" id="KW-1133">Transmembrane helix</keyword>
<evidence type="ECO:0000313" key="12">
    <source>
        <dbReference type="EMBL" id="CAH1784001.1"/>
    </source>
</evidence>
<dbReference type="Pfam" id="PF08357">
    <property type="entry name" value="SEFIR"/>
    <property type="match status" value="1"/>
</dbReference>
<evidence type="ECO:0000256" key="10">
    <source>
        <dbReference type="SAM" id="Phobius"/>
    </source>
</evidence>
<name>A0A8J1XGC6_OWEFU</name>
<keyword evidence="13" id="KW-1185">Reference proteome</keyword>
<dbReference type="Proteomes" id="UP000749559">
    <property type="component" value="Unassembled WGS sequence"/>
</dbReference>
<evidence type="ECO:0000256" key="6">
    <source>
        <dbReference type="ARBA" id="ARBA00023136"/>
    </source>
</evidence>
<dbReference type="Gene3D" id="3.40.50.11530">
    <property type="match status" value="1"/>
</dbReference>
<comment type="caution">
    <text evidence="12">The sequence shown here is derived from an EMBL/GenBank/DDBJ whole genome shotgun (WGS) entry which is preliminary data.</text>
</comment>
<keyword evidence="3 10" id="KW-0812">Transmembrane</keyword>
<evidence type="ECO:0000256" key="5">
    <source>
        <dbReference type="ARBA" id="ARBA00022989"/>
    </source>
</evidence>
<accession>A0A8J1XGC6</accession>
<evidence type="ECO:0000256" key="2">
    <source>
        <dbReference type="ARBA" id="ARBA00022475"/>
    </source>
</evidence>